<feature type="repeat" description="PPR" evidence="2">
    <location>
        <begin position="312"/>
        <end position="346"/>
    </location>
</feature>
<evidence type="ECO:0000313" key="3">
    <source>
        <dbReference type="Proteomes" id="UP000813463"/>
    </source>
</evidence>
<dbReference type="GO" id="GO:0009451">
    <property type="term" value="P:RNA modification"/>
    <property type="evidence" value="ECO:0007669"/>
    <property type="project" value="InterPro"/>
</dbReference>
<dbReference type="Gene3D" id="1.25.40.10">
    <property type="entry name" value="Tetratricopeptide repeat domain"/>
    <property type="match status" value="3"/>
</dbReference>
<dbReference type="PANTHER" id="PTHR47926:SF416">
    <property type="entry name" value="(WILD MALAYSIAN BANANA) HYPOTHETICAL PROTEIN"/>
    <property type="match status" value="1"/>
</dbReference>
<evidence type="ECO:0000313" key="4">
    <source>
        <dbReference type="RefSeq" id="XP_021854181.1"/>
    </source>
</evidence>
<dbReference type="Pfam" id="PF20431">
    <property type="entry name" value="E_motif"/>
    <property type="match status" value="1"/>
</dbReference>
<dbReference type="Pfam" id="PF01535">
    <property type="entry name" value="PPR"/>
    <property type="match status" value="2"/>
</dbReference>
<dbReference type="FunFam" id="1.25.40.10:FF:000184">
    <property type="entry name" value="Pentatricopeptide repeat-containing protein, chloroplastic"/>
    <property type="match status" value="1"/>
</dbReference>
<dbReference type="GO" id="GO:0003723">
    <property type="term" value="F:RNA binding"/>
    <property type="evidence" value="ECO:0007669"/>
    <property type="project" value="InterPro"/>
</dbReference>
<reference evidence="3" key="1">
    <citation type="journal article" date="2021" name="Nat. Commun.">
        <title>Genomic analyses provide insights into spinach domestication and the genetic basis of agronomic traits.</title>
        <authorList>
            <person name="Cai X."/>
            <person name="Sun X."/>
            <person name="Xu C."/>
            <person name="Sun H."/>
            <person name="Wang X."/>
            <person name="Ge C."/>
            <person name="Zhang Z."/>
            <person name="Wang Q."/>
            <person name="Fei Z."/>
            <person name="Jiao C."/>
            <person name="Wang Q."/>
        </authorList>
    </citation>
    <scope>NUCLEOTIDE SEQUENCE [LARGE SCALE GENOMIC DNA]</scope>
    <source>
        <strain evidence="3">cv. Varoflay</strain>
    </source>
</reference>
<keyword evidence="1" id="KW-0677">Repeat</keyword>
<dbReference type="GeneID" id="110793600"/>
<evidence type="ECO:0000256" key="1">
    <source>
        <dbReference type="ARBA" id="ARBA00022737"/>
    </source>
</evidence>
<dbReference type="NCBIfam" id="TIGR00756">
    <property type="entry name" value="PPR"/>
    <property type="match status" value="4"/>
</dbReference>
<dbReference type="OrthoDB" id="185373at2759"/>
<keyword evidence="3" id="KW-1185">Reference proteome</keyword>
<reference evidence="4" key="2">
    <citation type="submission" date="2025-08" db="UniProtKB">
        <authorList>
            <consortium name="RefSeq"/>
        </authorList>
    </citation>
    <scope>IDENTIFICATION</scope>
    <source>
        <tissue evidence="4">Leaf</tissue>
    </source>
</reference>
<dbReference type="Pfam" id="PF12854">
    <property type="entry name" value="PPR_1"/>
    <property type="match status" value="1"/>
</dbReference>
<dbReference type="SUPFAM" id="SSF48452">
    <property type="entry name" value="TPR-like"/>
    <property type="match status" value="1"/>
</dbReference>
<dbReference type="PANTHER" id="PTHR47926">
    <property type="entry name" value="PENTATRICOPEPTIDE REPEAT-CONTAINING PROTEIN"/>
    <property type="match status" value="1"/>
</dbReference>
<dbReference type="PROSITE" id="PS51375">
    <property type="entry name" value="PPR"/>
    <property type="match status" value="4"/>
</dbReference>
<dbReference type="Pfam" id="PF13041">
    <property type="entry name" value="PPR_2"/>
    <property type="match status" value="3"/>
</dbReference>
<dbReference type="InterPro" id="IPR002885">
    <property type="entry name" value="PPR_rpt"/>
</dbReference>
<dbReference type="InterPro" id="IPR046848">
    <property type="entry name" value="E_motif"/>
</dbReference>
<feature type="repeat" description="PPR" evidence="2">
    <location>
        <begin position="178"/>
        <end position="208"/>
    </location>
</feature>
<feature type="repeat" description="PPR" evidence="2">
    <location>
        <begin position="209"/>
        <end position="243"/>
    </location>
</feature>
<protein>
    <submittedName>
        <fullName evidence="4">Pentatricopeptide repeat-containing protein At5g40405</fullName>
    </submittedName>
</protein>
<dbReference type="InterPro" id="IPR046960">
    <property type="entry name" value="PPR_At4g14850-like_plant"/>
</dbReference>
<accession>A0A9R0IRE9</accession>
<dbReference type="AlphaFoldDB" id="A0A9R0IRE9"/>
<evidence type="ECO:0000256" key="2">
    <source>
        <dbReference type="PROSITE-ProRule" id="PRU00708"/>
    </source>
</evidence>
<sequence length="539" mass="60555">MTFFGSKNLKSSKAILSFLDNHQCLTIPHLKQIQSQLIASGTLSDTYAAGKLVSAFANYPTHLSYAYKLLIHSPNRSNYMWNSLIKFFIDNDQPIKAISLYKDMISSGFYPNNYTFSFVIRATNDLCDLPLGLMLHSQSIKLGWGSYDFVQNGLIHLYAVCNAVDLSRKLFDASVIKDVVTWTAVINGYVKVGRIEDARELFDEMPERNVVSWSAMITGCAQMGLFEEALELFNDMQISGIRPNHSSLVGALTACAALGGLDQGRWIHAYVNRNRNRVELDVKLGTALIDMYAKCGCIEMANRVFENMAYKDVFVFTCLISALSNHGQSEKAMELFKRMEREGVNPNGVTFICVLGVCSKMGLVDEGLHIFEIMKHRYGIEPVIEHYGCLIDLLARSGMLQEAAELVRNMSMMPDSYVLGALLNGCREFENVELGEEIVKELMEKGLDYSGVHTLLSNIYASSNKWDGVMHVRERMQEKMVRKIPGCSLIQVDGVVCEFGAGQKYDDSMEDVMLCLLRMDNHLRLFLVDHNILLASENT</sequence>
<proteinExistence type="predicted"/>
<dbReference type="KEGG" id="soe:110793600"/>
<dbReference type="FunFam" id="1.25.40.10:FF:000348">
    <property type="entry name" value="Pentatricopeptide repeat-containing protein chloroplastic"/>
    <property type="match status" value="1"/>
</dbReference>
<organism evidence="3 4">
    <name type="scientific">Spinacia oleracea</name>
    <name type="common">Spinach</name>
    <dbReference type="NCBI Taxonomy" id="3562"/>
    <lineage>
        <taxon>Eukaryota</taxon>
        <taxon>Viridiplantae</taxon>
        <taxon>Streptophyta</taxon>
        <taxon>Embryophyta</taxon>
        <taxon>Tracheophyta</taxon>
        <taxon>Spermatophyta</taxon>
        <taxon>Magnoliopsida</taxon>
        <taxon>eudicotyledons</taxon>
        <taxon>Gunneridae</taxon>
        <taxon>Pentapetalae</taxon>
        <taxon>Caryophyllales</taxon>
        <taxon>Chenopodiaceae</taxon>
        <taxon>Chenopodioideae</taxon>
        <taxon>Anserineae</taxon>
        <taxon>Spinacia</taxon>
    </lineage>
</organism>
<dbReference type="RefSeq" id="XP_021854181.1">
    <property type="nucleotide sequence ID" value="XM_021998489.2"/>
</dbReference>
<dbReference type="InterPro" id="IPR011990">
    <property type="entry name" value="TPR-like_helical_dom_sf"/>
</dbReference>
<dbReference type="Proteomes" id="UP000813463">
    <property type="component" value="Chromosome 4"/>
</dbReference>
<gene>
    <name evidence="4" type="primary">LOC110793600</name>
</gene>
<feature type="repeat" description="PPR" evidence="2">
    <location>
        <begin position="77"/>
        <end position="111"/>
    </location>
</feature>
<name>A0A9R0IRE9_SPIOL</name>